<evidence type="ECO:0000259" key="1">
    <source>
        <dbReference type="Pfam" id="PF12706"/>
    </source>
</evidence>
<keyword evidence="2" id="KW-0378">Hydrolase</keyword>
<proteinExistence type="predicted"/>
<dbReference type="SUPFAM" id="SSF56281">
    <property type="entry name" value="Metallo-hydrolase/oxidoreductase"/>
    <property type="match status" value="1"/>
</dbReference>
<dbReference type="Gene3D" id="3.60.15.10">
    <property type="entry name" value="Ribonuclease Z/Hydroxyacylglutathione hydrolase-like"/>
    <property type="match status" value="1"/>
</dbReference>
<dbReference type="PANTHER" id="PTHR43546">
    <property type="entry name" value="UPF0173 METAL-DEPENDENT HYDROLASE MJ1163-RELATED"/>
    <property type="match status" value="1"/>
</dbReference>
<dbReference type="EMBL" id="SJLU01000016">
    <property type="protein sequence ID" value="TBX88313.1"/>
    <property type="molecule type" value="Genomic_DNA"/>
</dbReference>
<evidence type="ECO:0000313" key="2">
    <source>
        <dbReference type="EMBL" id="TBX88313.1"/>
    </source>
</evidence>
<dbReference type="Proteomes" id="UP000291866">
    <property type="component" value="Unassembled WGS sequence"/>
</dbReference>
<protein>
    <submittedName>
        <fullName evidence="2">MBL fold metallo-hydrolase</fullName>
    </submittedName>
</protein>
<dbReference type="InterPro" id="IPR036866">
    <property type="entry name" value="RibonucZ/Hydroxyglut_hydro"/>
</dbReference>
<name>A0A8G2IXH7_RHILV</name>
<dbReference type="AlphaFoldDB" id="A0A8G2IXH7"/>
<feature type="domain" description="Metallo-beta-lactamase" evidence="1">
    <location>
        <begin position="38"/>
        <end position="242"/>
    </location>
</feature>
<organism evidence="2 3">
    <name type="scientific">Rhizobium leguminosarum bv. viciae</name>
    <dbReference type="NCBI Taxonomy" id="387"/>
    <lineage>
        <taxon>Bacteria</taxon>
        <taxon>Pseudomonadati</taxon>
        <taxon>Pseudomonadota</taxon>
        <taxon>Alphaproteobacteria</taxon>
        <taxon>Hyphomicrobiales</taxon>
        <taxon>Rhizobiaceae</taxon>
        <taxon>Rhizobium/Agrobacterium group</taxon>
        <taxon>Rhizobium</taxon>
    </lineage>
</organism>
<evidence type="ECO:0000313" key="3">
    <source>
        <dbReference type="Proteomes" id="UP000291866"/>
    </source>
</evidence>
<gene>
    <name evidence="2" type="ORF">E0H31_27245</name>
</gene>
<dbReference type="InterPro" id="IPR001279">
    <property type="entry name" value="Metallo-B-lactamas"/>
</dbReference>
<sequence>MTVLREPLADCLKRPPAAGLMVHWLGQAGFVIDIGGLRVVIDPYLSDSLAEKYRGTPRPHERMMPPPIRADEILHVDLVLCTHAHTDHMDPGTLPLLLSKNLRARLVAPRAAAIQAKERSGLQDDRLILACAGERLLELPGLEIVATRAAHEGLETDSDGNHRFLGYTIRSGRTCLWHSGDCIPFDGLEAEIATLRPDIALLPVNGRRPELSQDGVPGNFSLDEAIAVARRVGAADMIAHHYGLFDFNTEDPARIDAAAAATVGLHVHCARTDVVFASTA</sequence>
<dbReference type="Pfam" id="PF12706">
    <property type="entry name" value="Lactamase_B_2"/>
    <property type="match status" value="1"/>
</dbReference>
<reference evidence="2 3" key="1">
    <citation type="submission" date="2019-02" db="EMBL/GenBank/DDBJ databases">
        <title>The competitiveness to form nodules shapes the capacities of Rhizobium leguminosarum sv viciae communities to promote symbiosis with specific hosts.</title>
        <authorList>
            <person name="Boivin S."/>
            <person name="Lepetit M."/>
        </authorList>
    </citation>
    <scope>NUCLEOTIDE SEQUENCE [LARGE SCALE GENOMIC DNA]</scope>
    <source>
        <strain evidence="2 3">SPF4F3</strain>
    </source>
</reference>
<comment type="caution">
    <text evidence="2">The sequence shown here is derived from an EMBL/GenBank/DDBJ whole genome shotgun (WGS) entry which is preliminary data.</text>
</comment>
<dbReference type="GO" id="GO:0016787">
    <property type="term" value="F:hydrolase activity"/>
    <property type="evidence" value="ECO:0007669"/>
    <property type="project" value="UniProtKB-KW"/>
</dbReference>
<dbReference type="InterPro" id="IPR050114">
    <property type="entry name" value="UPF0173_UPF0282_UlaG_hydrolase"/>
</dbReference>
<accession>A0A8G2IXH7</accession>